<dbReference type="STRING" id="483218.BACPEC_00544"/>
<accession>B7APD8</accession>
<gene>
    <name evidence="1" type="ORF">BACPEC_00544</name>
</gene>
<dbReference type="eggNOG" id="COG2244">
    <property type="taxonomic scope" value="Bacteria"/>
</dbReference>
<protein>
    <recommendedName>
        <fullName evidence="3">Nucleotidyltransferase family protein</fullName>
    </recommendedName>
</protein>
<proteinExistence type="predicted"/>
<dbReference type="Pfam" id="PF14907">
    <property type="entry name" value="NTP_transf_5"/>
    <property type="match status" value="1"/>
</dbReference>
<evidence type="ECO:0000313" key="1">
    <source>
        <dbReference type="EMBL" id="EEC58412.1"/>
    </source>
</evidence>
<sequence>MADYKNVLMALSPEEECLLDIVKNSIAGQDSDEGCGCRFMAGFDINRYDADILKEAISLAADHAVLSLIYDSLEEYSDVKAAGAVKAAKKSASTAFIQNNRLLYVTACITKLLADNNVKSVVLKGVSAARYYPSPFLRKSGDIDILAGDGENFECARRLIKGYGYIEKKHQHSQHHAEFVSDEGITIELHRLLAEPFDNQDMNVYMKKLASDMLAGCEMTEIMGYRIPVCTRTQEAYYLLVHMLQHFLRAGFGIKLLCDWVVFWNTCDDEDIRKDFVKMASESGILGFASMVTAVCVEYLGLRKENAAFIAYQDYDRQDVRLFMDEILTAEEFGKSANDRMVVMRGNSPADYMREFHHQMQLNNPKHANKIIMWPYLWAKTLVVFVHNNRNLRRVSTLKVMKKAHARSRIVKNMHIFSTEDGKR</sequence>
<dbReference type="InterPro" id="IPR039498">
    <property type="entry name" value="NTP_transf_5"/>
</dbReference>
<reference evidence="1 2" key="2">
    <citation type="submission" date="2008-11" db="EMBL/GenBank/DDBJ databases">
        <authorList>
            <person name="Fulton L."/>
            <person name="Clifton S."/>
            <person name="Fulton B."/>
            <person name="Xu J."/>
            <person name="Minx P."/>
            <person name="Pepin K.H."/>
            <person name="Johnson M."/>
            <person name="Bhonagiri V."/>
            <person name="Nash W.E."/>
            <person name="Mardis E.R."/>
            <person name="Wilson R.K."/>
        </authorList>
    </citation>
    <scope>NUCLEOTIDE SEQUENCE [LARGE SCALE GENOMIC DNA]</scope>
    <source>
        <strain evidence="1 2">ATCC 43243</strain>
    </source>
</reference>
<dbReference type="Proteomes" id="UP000003136">
    <property type="component" value="Unassembled WGS sequence"/>
</dbReference>
<comment type="caution">
    <text evidence="1">The sequence shown here is derived from an EMBL/GenBank/DDBJ whole genome shotgun (WGS) entry which is preliminary data.</text>
</comment>
<name>B7APD8_9FIRM</name>
<reference evidence="1 2" key="1">
    <citation type="submission" date="2008-11" db="EMBL/GenBank/DDBJ databases">
        <title>Draft genome sequence of Bacteroides pectinophilus (ATCC 43243).</title>
        <authorList>
            <person name="Sudarsanam P."/>
            <person name="Ley R."/>
            <person name="Guruge J."/>
            <person name="Turnbaugh P.J."/>
            <person name="Mahowald M."/>
            <person name="Liep D."/>
            <person name="Gordon J."/>
        </authorList>
    </citation>
    <scope>NUCLEOTIDE SEQUENCE [LARGE SCALE GENOMIC DNA]</scope>
    <source>
        <strain evidence="1 2">ATCC 43243</strain>
    </source>
</reference>
<keyword evidence="2" id="KW-1185">Reference proteome</keyword>
<evidence type="ECO:0000313" key="2">
    <source>
        <dbReference type="Proteomes" id="UP000003136"/>
    </source>
</evidence>
<evidence type="ECO:0008006" key="3">
    <source>
        <dbReference type="Google" id="ProtNLM"/>
    </source>
</evidence>
<organism evidence="1 2">
    <name type="scientific">[Bacteroides] pectinophilus ATCC 43243</name>
    <dbReference type="NCBI Taxonomy" id="483218"/>
    <lineage>
        <taxon>Bacteria</taxon>
        <taxon>Bacillati</taxon>
        <taxon>Bacillota</taxon>
        <taxon>Clostridia</taxon>
        <taxon>Eubacteriales</taxon>
    </lineage>
</organism>
<dbReference type="AlphaFoldDB" id="B7APD8"/>
<dbReference type="HOGENOM" id="CLU_646652_0_0_9"/>
<dbReference type="EMBL" id="ABVQ01000034">
    <property type="protein sequence ID" value="EEC58412.1"/>
    <property type="molecule type" value="Genomic_DNA"/>
</dbReference>